<dbReference type="RefSeq" id="WP_048288545.1">
    <property type="nucleotide sequence ID" value="NZ_LDZN01000023.1"/>
</dbReference>
<comment type="similarity">
    <text evidence="1">Belongs to the membrane fusion protein (MFP) (TC 8.A.1) family.</text>
</comment>
<dbReference type="PANTHER" id="PTHR30386:SF24">
    <property type="entry name" value="MULTIDRUG RESISTANCE EFFLUX PUMP"/>
    <property type="match status" value="1"/>
</dbReference>
<feature type="domain" description="p-hydroxybenzoic acid efflux pump subunit AaeA-like beta-barrel" evidence="3">
    <location>
        <begin position="248"/>
        <end position="338"/>
    </location>
</feature>
<evidence type="ECO:0000259" key="2">
    <source>
        <dbReference type="Pfam" id="PF25917"/>
    </source>
</evidence>
<name>A0AAI9GNA2_PLUGE</name>
<dbReference type="InterPro" id="IPR050739">
    <property type="entry name" value="MFP"/>
</dbReference>
<dbReference type="EMBL" id="ABLOKC030000020">
    <property type="protein sequence ID" value="EML1472724.1"/>
    <property type="molecule type" value="Genomic_DNA"/>
</dbReference>
<dbReference type="Gene3D" id="2.40.50.100">
    <property type="match status" value="1"/>
</dbReference>
<protein>
    <submittedName>
        <fullName evidence="4">HlyD family secretion protein</fullName>
    </submittedName>
</protein>
<dbReference type="Gene3D" id="2.40.30.170">
    <property type="match status" value="1"/>
</dbReference>
<organism evidence="4">
    <name type="scientific">Pluralibacter gergoviae</name>
    <name type="common">Enterobacter gergoviae</name>
    <dbReference type="NCBI Taxonomy" id="61647"/>
    <lineage>
        <taxon>Bacteria</taxon>
        <taxon>Pseudomonadati</taxon>
        <taxon>Pseudomonadota</taxon>
        <taxon>Gammaproteobacteria</taxon>
        <taxon>Enterobacterales</taxon>
        <taxon>Enterobacteriaceae</taxon>
        <taxon>Pluralibacter</taxon>
    </lineage>
</organism>
<sequence>MSLSKKNLIKLAAALALLAACALLAWWLLSGRYSESTDDAYVGGDVTAIASKVPGYIAAIGVKDNMRVSKGEVLLSLDDRDYRAAVDQARAEVATRLGALESVRASLAMQRPAIAAAAAAQQAAELEAQKIFGDSRRYQLLAKSAAISQQIKENTQLEYRRLRAQVVKAQADTQTEKQRLAVLAAEESRAQGKLDGARAKLAQAQLNLSYTVIKAPFDGIVGNRSARAGSWAAGGAHLLSLVPVSGLWIDANFKENQLAHMRPGMRAEVWADILRGNVFYGRVESLSPATGASFSLIPVENATGNFTKIVQRVPVRIVLDDDPQGQLLRPGLSVTVRVDEKP</sequence>
<dbReference type="InterPro" id="IPR058634">
    <property type="entry name" value="AaeA-lik-b-barrel"/>
</dbReference>
<reference evidence="4" key="1">
    <citation type="submission" date="2024-02" db="EMBL/GenBank/DDBJ databases">
        <authorList>
            <consortium name="Clinical and Environmental Microbiology Branch: Whole genome sequencing antimicrobial resistance pathogens in the healthcare setting"/>
        </authorList>
    </citation>
    <scope>NUCLEOTIDE SEQUENCE</scope>
    <source>
        <strain evidence="4">2021DK-00143</strain>
    </source>
</reference>
<dbReference type="SUPFAM" id="SSF111369">
    <property type="entry name" value="HlyD-like secretion proteins"/>
    <property type="match status" value="2"/>
</dbReference>
<dbReference type="Pfam" id="PF25917">
    <property type="entry name" value="BSH_RND"/>
    <property type="match status" value="1"/>
</dbReference>
<gene>
    <name evidence="4" type="ORF">QEG54_003498</name>
</gene>
<accession>A0AAI9GNA2</accession>
<dbReference type="Gene3D" id="1.10.287.470">
    <property type="entry name" value="Helix hairpin bin"/>
    <property type="match status" value="1"/>
</dbReference>
<comment type="caution">
    <text evidence="4">The sequence shown here is derived from an EMBL/GenBank/DDBJ whole genome shotgun (WGS) entry which is preliminary data.</text>
</comment>
<proteinExistence type="inferred from homology"/>
<dbReference type="GO" id="GO:0055085">
    <property type="term" value="P:transmembrane transport"/>
    <property type="evidence" value="ECO:0007669"/>
    <property type="project" value="InterPro"/>
</dbReference>
<dbReference type="PROSITE" id="PS51257">
    <property type="entry name" value="PROKAR_LIPOPROTEIN"/>
    <property type="match status" value="1"/>
</dbReference>
<evidence type="ECO:0000313" key="4">
    <source>
        <dbReference type="EMBL" id="EML1472724.1"/>
    </source>
</evidence>
<dbReference type="InterPro" id="IPR058625">
    <property type="entry name" value="MdtA-like_BSH"/>
</dbReference>
<evidence type="ECO:0000256" key="1">
    <source>
        <dbReference type="ARBA" id="ARBA00009477"/>
    </source>
</evidence>
<dbReference type="Pfam" id="PF25963">
    <property type="entry name" value="Beta-barrel_AAEA"/>
    <property type="match status" value="1"/>
</dbReference>
<feature type="domain" description="Multidrug resistance protein MdtA-like barrel-sandwich hybrid" evidence="2">
    <location>
        <begin position="48"/>
        <end position="235"/>
    </location>
</feature>
<dbReference type="AlphaFoldDB" id="A0AAI9GNA2"/>
<dbReference type="PANTHER" id="PTHR30386">
    <property type="entry name" value="MEMBRANE FUSION SUBUNIT OF EMRAB-TOLC MULTIDRUG EFFLUX PUMP"/>
    <property type="match status" value="1"/>
</dbReference>
<evidence type="ECO:0000259" key="3">
    <source>
        <dbReference type="Pfam" id="PF25963"/>
    </source>
</evidence>